<accession>A0A6L9U5V7</accession>
<keyword evidence="1" id="KW-1133">Transmembrane helix</keyword>
<sequence>MVTTKTYGFDYFMPELHLKTALLTSLTAFLGFVSLIPRGGAGIHLALFLAFAASASFTFIGFHTIARWTRKTVLTMSPQGLTDNRFGQVTIPWTAIERIDQTPPVENNSSQADNARFMFRGIIRLLIASGIYGKVTIPGNPTLTRHRDKRRIKIWLRAGTHIEQATPAARLRIRDNADGTQRVYIATADLNVTREELLGLIINFQNQYGSAAQGLPATA</sequence>
<keyword evidence="1" id="KW-0472">Membrane</keyword>
<protein>
    <recommendedName>
        <fullName evidence="4">PH domain-containing protein</fullName>
    </recommendedName>
</protein>
<organism evidence="2 3">
    <name type="scientific">Rhizobium lusitanum</name>
    <dbReference type="NCBI Taxonomy" id="293958"/>
    <lineage>
        <taxon>Bacteria</taxon>
        <taxon>Pseudomonadati</taxon>
        <taxon>Pseudomonadota</taxon>
        <taxon>Alphaproteobacteria</taxon>
        <taxon>Hyphomicrobiales</taxon>
        <taxon>Rhizobiaceae</taxon>
        <taxon>Rhizobium/Agrobacterium group</taxon>
        <taxon>Rhizobium</taxon>
    </lineage>
</organism>
<evidence type="ECO:0000256" key="1">
    <source>
        <dbReference type="SAM" id="Phobius"/>
    </source>
</evidence>
<feature type="transmembrane region" description="Helical" evidence="1">
    <location>
        <begin position="43"/>
        <end position="66"/>
    </location>
</feature>
<name>A0A6L9U5V7_9HYPH</name>
<dbReference type="EMBL" id="WUEY01000003">
    <property type="protein sequence ID" value="NEI69646.1"/>
    <property type="molecule type" value="Genomic_DNA"/>
</dbReference>
<dbReference type="AlphaFoldDB" id="A0A6L9U5V7"/>
<proteinExistence type="predicted"/>
<keyword evidence="1" id="KW-0812">Transmembrane</keyword>
<gene>
    <name evidence="2" type="ORF">GR212_08705</name>
</gene>
<evidence type="ECO:0000313" key="2">
    <source>
        <dbReference type="EMBL" id="NEI69646.1"/>
    </source>
</evidence>
<dbReference type="Proteomes" id="UP000483035">
    <property type="component" value="Unassembled WGS sequence"/>
</dbReference>
<comment type="caution">
    <text evidence="2">The sequence shown here is derived from an EMBL/GenBank/DDBJ whole genome shotgun (WGS) entry which is preliminary data.</text>
</comment>
<dbReference type="RefSeq" id="WP_163986090.1">
    <property type="nucleotide sequence ID" value="NZ_WUEY01000003.1"/>
</dbReference>
<evidence type="ECO:0008006" key="4">
    <source>
        <dbReference type="Google" id="ProtNLM"/>
    </source>
</evidence>
<feature type="transmembrane region" description="Helical" evidence="1">
    <location>
        <begin position="20"/>
        <end position="37"/>
    </location>
</feature>
<evidence type="ECO:0000313" key="3">
    <source>
        <dbReference type="Proteomes" id="UP000483035"/>
    </source>
</evidence>
<reference evidence="2 3" key="1">
    <citation type="submission" date="2019-12" db="EMBL/GenBank/DDBJ databases">
        <title>Rhizobium genotypes associated with high levels of biological nitrogen fixation by grain legumes in a temperate-maritime cropping system.</title>
        <authorList>
            <person name="Maluk M."/>
            <person name="Francesc Ferrando Molina F."/>
            <person name="Lopez Del Egido L."/>
            <person name="Lafos M."/>
            <person name="Langarica-Fuentes A."/>
            <person name="Gebre Yohannes G."/>
            <person name="Young M.W."/>
            <person name="Martin P."/>
            <person name="Gantlett R."/>
            <person name="Kenicer G."/>
            <person name="Hawes C."/>
            <person name="Begg G.S."/>
            <person name="Quilliam R.S."/>
            <person name="Squire G.R."/>
            <person name="Poole P.S."/>
            <person name="Young P.W."/>
            <person name="Iannetta P.M."/>
            <person name="James E.K."/>
        </authorList>
    </citation>
    <scope>NUCLEOTIDE SEQUENCE [LARGE SCALE GENOMIC DNA]</scope>
    <source>
        <strain evidence="2 3">JHI1118</strain>
    </source>
</reference>